<dbReference type="EMBL" id="NBNE01006069">
    <property type="protein sequence ID" value="OWZ02585.1"/>
    <property type="molecule type" value="Genomic_DNA"/>
</dbReference>
<reference evidence="5" key="1">
    <citation type="submission" date="2017-03" db="EMBL/GenBank/DDBJ databases">
        <title>Phytopthora megakarya and P. palmivora, two closely related causual agents of cacao black pod achieved similar genome size and gene model numbers by different mechanisms.</title>
        <authorList>
            <person name="Ali S."/>
            <person name="Shao J."/>
            <person name="Larry D.J."/>
            <person name="Kronmiller B."/>
            <person name="Shen D."/>
            <person name="Strem M.D."/>
            <person name="Melnick R.L."/>
            <person name="Guiltinan M.J."/>
            <person name="Tyler B.M."/>
            <person name="Meinhardt L.W."/>
            <person name="Bailey B.A."/>
        </authorList>
    </citation>
    <scope>NUCLEOTIDE SEQUENCE [LARGE SCALE GENOMIC DNA]</scope>
    <source>
        <strain evidence="5">zdho120</strain>
    </source>
</reference>
<gene>
    <name evidence="4" type="ORF">PHMEG_00025826</name>
</gene>
<evidence type="ECO:0000313" key="4">
    <source>
        <dbReference type="EMBL" id="OWZ02585.1"/>
    </source>
</evidence>
<dbReference type="OrthoDB" id="129705at2759"/>
<keyword evidence="1" id="KW-0479">Metal-binding</keyword>
<dbReference type="GO" id="GO:0008270">
    <property type="term" value="F:zinc ion binding"/>
    <property type="evidence" value="ECO:0007669"/>
    <property type="project" value="UniProtKB-KW"/>
</dbReference>
<accession>A0A225VB38</accession>
<protein>
    <recommendedName>
        <fullName evidence="3">RING-type domain-containing protein</fullName>
    </recommendedName>
</protein>
<dbReference type="Gene3D" id="3.30.40.10">
    <property type="entry name" value="Zinc/RING finger domain, C3HC4 (zinc finger)"/>
    <property type="match status" value="2"/>
</dbReference>
<feature type="compositionally biased region" description="Basic and acidic residues" evidence="2">
    <location>
        <begin position="251"/>
        <end position="261"/>
    </location>
</feature>
<dbReference type="InterPro" id="IPR013083">
    <property type="entry name" value="Znf_RING/FYVE/PHD"/>
</dbReference>
<name>A0A225VB38_9STRA</name>
<keyword evidence="1" id="KW-0863">Zinc-finger</keyword>
<dbReference type="InterPro" id="IPR001841">
    <property type="entry name" value="Znf_RING"/>
</dbReference>
<feature type="domain" description="RING-type" evidence="3">
    <location>
        <begin position="170"/>
        <end position="218"/>
    </location>
</feature>
<comment type="caution">
    <text evidence="4">The sequence shown here is derived from an EMBL/GenBank/DDBJ whole genome shotgun (WGS) entry which is preliminary data.</text>
</comment>
<dbReference type="Proteomes" id="UP000198211">
    <property type="component" value="Unassembled WGS sequence"/>
</dbReference>
<dbReference type="SUPFAM" id="SSF57850">
    <property type="entry name" value="RING/U-box"/>
    <property type="match status" value="2"/>
</dbReference>
<sequence>MDRLFEDIDTDIDALFTPTLQGEDNHLIQMIVPIDGGAVTSVGGVEDVLVHDTEIEDLLATADFDFNDVGLQEETQDLHHTPPPASVDVDQPAVLQPRAGVTDCPICMCELAEPVWVCTDGTCRQPYHRECAKNAIEHDPRCANCRTTMEIQLEDDEVMVVQHVAAPRKCIICNEVITGIVLEGMQCSHTVDFECLAAYNYQFLRITRMQDFQCPQCRHPFPPPPYFQQDDGAVGQGHMSPEEAGSDEDSKDNNSGDDYHASDFASSSESDEDYDPNEAQE</sequence>
<organism evidence="4 5">
    <name type="scientific">Phytophthora megakarya</name>
    <dbReference type="NCBI Taxonomy" id="4795"/>
    <lineage>
        <taxon>Eukaryota</taxon>
        <taxon>Sar</taxon>
        <taxon>Stramenopiles</taxon>
        <taxon>Oomycota</taxon>
        <taxon>Peronosporomycetes</taxon>
        <taxon>Peronosporales</taxon>
        <taxon>Peronosporaceae</taxon>
        <taxon>Phytophthora</taxon>
    </lineage>
</organism>
<dbReference type="SMART" id="SM00184">
    <property type="entry name" value="RING"/>
    <property type="match status" value="2"/>
</dbReference>
<keyword evidence="5" id="KW-1185">Reference proteome</keyword>
<evidence type="ECO:0000259" key="3">
    <source>
        <dbReference type="PROSITE" id="PS50089"/>
    </source>
</evidence>
<evidence type="ECO:0000313" key="5">
    <source>
        <dbReference type="Proteomes" id="UP000198211"/>
    </source>
</evidence>
<dbReference type="PROSITE" id="PS50089">
    <property type="entry name" value="ZF_RING_2"/>
    <property type="match status" value="1"/>
</dbReference>
<proteinExistence type="predicted"/>
<feature type="region of interest" description="Disordered" evidence="2">
    <location>
        <begin position="225"/>
        <end position="281"/>
    </location>
</feature>
<evidence type="ECO:0000256" key="2">
    <source>
        <dbReference type="SAM" id="MobiDB-lite"/>
    </source>
</evidence>
<keyword evidence="1" id="KW-0862">Zinc</keyword>
<feature type="compositionally biased region" description="Acidic residues" evidence="2">
    <location>
        <begin position="269"/>
        <end position="281"/>
    </location>
</feature>
<evidence type="ECO:0000256" key="1">
    <source>
        <dbReference type="PROSITE-ProRule" id="PRU00175"/>
    </source>
</evidence>
<dbReference type="AlphaFoldDB" id="A0A225VB38"/>